<organism evidence="1 2">
    <name type="scientific">Tumebacillus avium</name>
    <dbReference type="NCBI Taxonomy" id="1903704"/>
    <lineage>
        <taxon>Bacteria</taxon>
        <taxon>Bacillati</taxon>
        <taxon>Bacillota</taxon>
        <taxon>Bacilli</taxon>
        <taxon>Bacillales</taxon>
        <taxon>Alicyclobacillaceae</taxon>
        <taxon>Tumebacillus</taxon>
    </lineage>
</organism>
<dbReference type="KEGG" id="tum:CBW65_18625"/>
<protein>
    <submittedName>
        <fullName evidence="1">Uncharacterized protein</fullName>
    </submittedName>
</protein>
<evidence type="ECO:0000313" key="2">
    <source>
        <dbReference type="Proteomes" id="UP000195437"/>
    </source>
</evidence>
<dbReference type="Proteomes" id="UP000195437">
    <property type="component" value="Chromosome"/>
</dbReference>
<proteinExistence type="predicted"/>
<accession>A0A1Y0IQA0</accession>
<dbReference type="EMBL" id="CP021434">
    <property type="protein sequence ID" value="ARU62758.1"/>
    <property type="molecule type" value="Genomic_DNA"/>
</dbReference>
<gene>
    <name evidence="1" type="ORF">CBW65_18625</name>
</gene>
<keyword evidence="2" id="KW-1185">Reference proteome</keyword>
<dbReference type="OrthoDB" id="2382197at2"/>
<dbReference type="Pfam" id="PF19686">
    <property type="entry name" value="DUF6188"/>
    <property type="match status" value="1"/>
</dbReference>
<name>A0A1Y0IQA0_9BACL</name>
<sequence length="87" mass="10044">MLYGKHDPEALQRLAEDLVGRTVTLVLHREFPSDLTVEFDQDLYLEVLCSCSETENWHLTRPDGFFLVAGPGGRYTFWEPELVQEES</sequence>
<evidence type="ECO:0000313" key="1">
    <source>
        <dbReference type="EMBL" id="ARU62758.1"/>
    </source>
</evidence>
<dbReference type="AlphaFoldDB" id="A0A1Y0IQA0"/>
<reference evidence="2" key="1">
    <citation type="submission" date="2017-05" db="EMBL/GenBank/DDBJ databases">
        <authorList>
            <person name="Sung H."/>
        </authorList>
    </citation>
    <scope>NUCLEOTIDE SEQUENCE [LARGE SCALE GENOMIC DNA]</scope>
    <source>
        <strain evidence="2">AR23208</strain>
    </source>
</reference>
<dbReference type="InterPro" id="IPR046179">
    <property type="entry name" value="DUF6188"/>
</dbReference>